<dbReference type="EMBL" id="QEAQ01000039">
    <property type="protein sequence ID" value="TPX58238.1"/>
    <property type="molecule type" value="Genomic_DNA"/>
</dbReference>
<feature type="region of interest" description="Disordered" evidence="1">
    <location>
        <begin position="66"/>
        <end position="89"/>
    </location>
</feature>
<sequence>MNPVHHARTKHINIRHHFIRDQVDKKIHLEYLATNEMVSDTLTKPLPAPAFKYHRDKRAAMGMRAPPAAPKGLPPLPPPNSPYGSYGTSSGELEGSQLGLFESDSNSVFIVLRVRVRLPFRPLLRGHIWFRRGSARAPEEELPHCHLPLPLRLVPSSFLERLPSPWPPHL</sequence>
<name>A0A507E577_9FUNG</name>
<dbReference type="AlphaFoldDB" id="A0A507E577"/>
<reference evidence="2 3" key="1">
    <citation type="journal article" date="2019" name="Sci. Rep.">
        <title>Comparative genomics of chytrid fungi reveal insights into the obligate biotrophic and pathogenic lifestyle of Synchytrium endobioticum.</title>
        <authorList>
            <person name="van de Vossenberg B.T.L.H."/>
            <person name="Warris S."/>
            <person name="Nguyen H.D.T."/>
            <person name="van Gent-Pelzer M.P.E."/>
            <person name="Joly D.L."/>
            <person name="van de Geest H.C."/>
            <person name="Bonants P.J.M."/>
            <person name="Smith D.S."/>
            <person name="Levesque C.A."/>
            <person name="van der Lee T.A.J."/>
        </authorList>
    </citation>
    <scope>NUCLEOTIDE SEQUENCE [LARGE SCALE GENOMIC DNA]</scope>
    <source>
        <strain evidence="2 3">CBS 809.83</strain>
    </source>
</reference>
<protein>
    <submittedName>
        <fullName evidence="2">Uncharacterized protein</fullName>
    </submittedName>
</protein>
<feature type="compositionally biased region" description="Pro residues" evidence="1">
    <location>
        <begin position="67"/>
        <end position="81"/>
    </location>
</feature>
<evidence type="ECO:0000256" key="1">
    <source>
        <dbReference type="SAM" id="MobiDB-lite"/>
    </source>
</evidence>
<gene>
    <name evidence="2" type="ORF">PhCBS80983_g03284</name>
</gene>
<organism evidence="2 3">
    <name type="scientific">Powellomyces hirtus</name>
    <dbReference type="NCBI Taxonomy" id="109895"/>
    <lineage>
        <taxon>Eukaryota</taxon>
        <taxon>Fungi</taxon>
        <taxon>Fungi incertae sedis</taxon>
        <taxon>Chytridiomycota</taxon>
        <taxon>Chytridiomycota incertae sedis</taxon>
        <taxon>Chytridiomycetes</taxon>
        <taxon>Spizellomycetales</taxon>
        <taxon>Powellomycetaceae</taxon>
        <taxon>Powellomyces</taxon>
    </lineage>
</organism>
<accession>A0A507E577</accession>
<dbReference type="STRING" id="109895.A0A507E577"/>
<comment type="caution">
    <text evidence="2">The sequence shown here is derived from an EMBL/GenBank/DDBJ whole genome shotgun (WGS) entry which is preliminary data.</text>
</comment>
<keyword evidence="3" id="KW-1185">Reference proteome</keyword>
<evidence type="ECO:0000313" key="3">
    <source>
        <dbReference type="Proteomes" id="UP000318582"/>
    </source>
</evidence>
<proteinExistence type="predicted"/>
<evidence type="ECO:0000313" key="2">
    <source>
        <dbReference type="EMBL" id="TPX58238.1"/>
    </source>
</evidence>
<dbReference type="Proteomes" id="UP000318582">
    <property type="component" value="Unassembled WGS sequence"/>
</dbReference>
<dbReference type="CDD" id="cd09272">
    <property type="entry name" value="RNase_HI_RT_Ty1"/>
    <property type="match status" value="1"/>
</dbReference>